<gene>
    <name evidence="2" type="ORF">TRIATDRAFT_84315</name>
</gene>
<dbReference type="AlphaFoldDB" id="G9P470"/>
<name>G9P470_HYPAI</name>
<dbReference type="Proteomes" id="UP000005426">
    <property type="component" value="Unassembled WGS sequence"/>
</dbReference>
<organism evidence="2 3">
    <name type="scientific">Hypocrea atroviridis (strain ATCC 20476 / IMI 206040)</name>
    <name type="common">Trichoderma atroviride</name>
    <dbReference type="NCBI Taxonomy" id="452589"/>
    <lineage>
        <taxon>Eukaryota</taxon>
        <taxon>Fungi</taxon>
        <taxon>Dikarya</taxon>
        <taxon>Ascomycota</taxon>
        <taxon>Pezizomycotina</taxon>
        <taxon>Sordariomycetes</taxon>
        <taxon>Hypocreomycetidae</taxon>
        <taxon>Hypocreales</taxon>
        <taxon>Hypocreaceae</taxon>
        <taxon>Trichoderma</taxon>
    </lineage>
</organism>
<dbReference type="EMBL" id="ABDG02000027">
    <property type="protein sequence ID" value="EHK41914.1"/>
    <property type="molecule type" value="Genomic_DNA"/>
</dbReference>
<keyword evidence="3" id="KW-1185">Reference proteome</keyword>
<evidence type="ECO:0000256" key="1">
    <source>
        <dbReference type="SAM" id="MobiDB-lite"/>
    </source>
</evidence>
<comment type="caution">
    <text evidence="2">The sequence shown here is derived from an EMBL/GenBank/DDBJ whole genome shotgun (WGS) entry which is preliminary data.</text>
</comment>
<sequence>MASNLFPRLSAGTGSGRTGTHGSSSPSGFHELLGRLAAYLVRALPICSCKVWSASARFVPSRVSQRGKSTTTHPVARSGQTCAAAATECAYVCRERFATAASATSLTLQSQAGMDEQLLLWMYCHLLSSKWGGVCIGKTGYALMRAHIRSRVPSNDSNAETGAEEKGNQPRVHPSPFCGQSQGGAENSLAAGSPRAGDDDARKDTLGLVSVTLVIESVVALGREGTTFYRFFYQQNGTKKADVSLQG</sequence>
<proteinExistence type="predicted"/>
<protein>
    <submittedName>
        <fullName evidence="2">Uncharacterized protein</fullName>
    </submittedName>
</protein>
<accession>G9P470</accession>
<feature type="region of interest" description="Disordered" evidence="1">
    <location>
        <begin position="153"/>
        <end position="201"/>
    </location>
</feature>
<feature type="region of interest" description="Disordered" evidence="1">
    <location>
        <begin position="1"/>
        <end position="26"/>
    </location>
</feature>
<reference evidence="2 3" key="1">
    <citation type="journal article" date="2011" name="Genome Biol.">
        <title>Comparative genome sequence analysis underscores mycoparasitism as the ancestral life style of Trichoderma.</title>
        <authorList>
            <person name="Kubicek C.P."/>
            <person name="Herrera-Estrella A."/>
            <person name="Seidl-Seiboth V."/>
            <person name="Martinez D.A."/>
            <person name="Druzhinina I.S."/>
            <person name="Thon M."/>
            <person name="Zeilinger S."/>
            <person name="Casas-Flores S."/>
            <person name="Horwitz B.A."/>
            <person name="Mukherjee P.K."/>
            <person name="Mukherjee M."/>
            <person name="Kredics L."/>
            <person name="Alcaraz L.D."/>
            <person name="Aerts A."/>
            <person name="Antal Z."/>
            <person name="Atanasova L."/>
            <person name="Cervantes-Badillo M.G."/>
            <person name="Challacombe J."/>
            <person name="Chertkov O."/>
            <person name="McCluskey K."/>
            <person name="Coulpier F."/>
            <person name="Deshpande N."/>
            <person name="von Doehren H."/>
            <person name="Ebbole D.J."/>
            <person name="Esquivel-Naranjo E.U."/>
            <person name="Fekete E."/>
            <person name="Flipphi M."/>
            <person name="Glaser F."/>
            <person name="Gomez-Rodriguez E.Y."/>
            <person name="Gruber S."/>
            <person name="Han C."/>
            <person name="Henrissat B."/>
            <person name="Hermosa R."/>
            <person name="Hernandez-Onate M."/>
            <person name="Karaffa L."/>
            <person name="Kosti I."/>
            <person name="Le Crom S."/>
            <person name="Lindquist E."/>
            <person name="Lucas S."/>
            <person name="Luebeck M."/>
            <person name="Luebeck P.S."/>
            <person name="Margeot A."/>
            <person name="Metz B."/>
            <person name="Misra M."/>
            <person name="Nevalainen H."/>
            <person name="Omann M."/>
            <person name="Packer N."/>
            <person name="Perrone G."/>
            <person name="Uresti-Rivera E.E."/>
            <person name="Salamov A."/>
            <person name="Schmoll M."/>
            <person name="Seiboth B."/>
            <person name="Shapiro H."/>
            <person name="Sukno S."/>
            <person name="Tamayo-Ramos J.A."/>
            <person name="Tisch D."/>
            <person name="Wiest A."/>
            <person name="Wilkinson H.H."/>
            <person name="Zhang M."/>
            <person name="Coutinho P.M."/>
            <person name="Kenerley C.M."/>
            <person name="Monte E."/>
            <person name="Baker S.E."/>
            <person name="Grigoriev I.V."/>
        </authorList>
    </citation>
    <scope>NUCLEOTIDE SEQUENCE [LARGE SCALE GENOMIC DNA]</scope>
    <source>
        <strain evidence="3">ATCC 20476 / IMI 206040</strain>
    </source>
</reference>
<dbReference type="HOGENOM" id="CLU_1124688_0_0_1"/>
<evidence type="ECO:0000313" key="3">
    <source>
        <dbReference type="Proteomes" id="UP000005426"/>
    </source>
</evidence>
<evidence type="ECO:0000313" key="2">
    <source>
        <dbReference type="EMBL" id="EHK41914.1"/>
    </source>
</evidence>